<feature type="short sequence motif" description="Histidine triad motif" evidence="1">
    <location>
        <begin position="91"/>
        <end position="95"/>
    </location>
</feature>
<evidence type="ECO:0000313" key="4">
    <source>
        <dbReference type="Proteomes" id="UP000646484"/>
    </source>
</evidence>
<dbReference type="InterPro" id="IPR036265">
    <property type="entry name" value="HIT-like_sf"/>
</dbReference>
<dbReference type="Proteomes" id="UP000646484">
    <property type="component" value="Unassembled WGS sequence"/>
</dbReference>
<organism evidence="3 4">
    <name type="scientific">Butyricimonas hominis</name>
    <dbReference type="NCBI Taxonomy" id="2763032"/>
    <lineage>
        <taxon>Bacteria</taxon>
        <taxon>Pseudomonadati</taxon>
        <taxon>Bacteroidota</taxon>
        <taxon>Bacteroidia</taxon>
        <taxon>Bacteroidales</taxon>
        <taxon>Odoribacteraceae</taxon>
        <taxon>Butyricimonas</taxon>
    </lineage>
</organism>
<feature type="domain" description="HIT" evidence="2">
    <location>
        <begin position="4"/>
        <end position="107"/>
    </location>
</feature>
<evidence type="ECO:0000313" key="3">
    <source>
        <dbReference type="EMBL" id="MBC5619797.1"/>
    </source>
</evidence>
<dbReference type="Gene3D" id="3.30.428.10">
    <property type="entry name" value="HIT-like"/>
    <property type="match status" value="1"/>
</dbReference>
<keyword evidence="4" id="KW-1185">Reference proteome</keyword>
<proteinExistence type="predicted"/>
<comment type="caution">
    <text evidence="3">The sequence shown here is derived from an EMBL/GenBank/DDBJ whole genome shotgun (WGS) entry which is preliminary data.</text>
</comment>
<dbReference type="PANTHER" id="PTHR46648">
    <property type="entry name" value="HIT FAMILY PROTEIN 1"/>
    <property type="match status" value="1"/>
</dbReference>
<dbReference type="SUPFAM" id="SSF54197">
    <property type="entry name" value="HIT-like"/>
    <property type="match status" value="1"/>
</dbReference>
<dbReference type="InterPro" id="IPR001310">
    <property type="entry name" value="Histidine_triad_HIT"/>
</dbReference>
<sequence>MASIFTKIINGEIPSYKVAEDENYYAFLDIAPMQKGHTLVVPKREEDYIFDLTDDELAGLMVFAKKVAKAIEKSVPCKRVGIGVLGLDVPHAHVHLVPLVEGNELNFSNPKKQFPKEEMEACAKLIHSNL</sequence>
<evidence type="ECO:0000259" key="2">
    <source>
        <dbReference type="PROSITE" id="PS51084"/>
    </source>
</evidence>
<evidence type="ECO:0000256" key="1">
    <source>
        <dbReference type="PROSITE-ProRule" id="PRU00464"/>
    </source>
</evidence>
<accession>A0ABR7CWA2</accession>
<dbReference type="EMBL" id="JACOOH010000001">
    <property type="protein sequence ID" value="MBC5619797.1"/>
    <property type="molecule type" value="Genomic_DNA"/>
</dbReference>
<dbReference type="PROSITE" id="PS51084">
    <property type="entry name" value="HIT_2"/>
    <property type="match status" value="1"/>
</dbReference>
<dbReference type="Pfam" id="PF01230">
    <property type="entry name" value="HIT"/>
    <property type="match status" value="1"/>
</dbReference>
<dbReference type="PANTHER" id="PTHR46648:SF1">
    <property type="entry name" value="ADENOSINE 5'-MONOPHOSPHORAMIDASE HNT1"/>
    <property type="match status" value="1"/>
</dbReference>
<dbReference type="RefSeq" id="WP_186974684.1">
    <property type="nucleotide sequence ID" value="NZ_JACOOH010000001.1"/>
</dbReference>
<dbReference type="PRINTS" id="PR00332">
    <property type="entry name" value="HISTRIAD"/>
</dbReference>
<dbReference type="InterPro" id="IPR011146">
    <property type="entry name" value="HIT-like"/>
</dbReference>
<gene>
    <name evidence="3" type="ORF">H8S64_01650</name>
</gene>
<name>A0ABR7CWA2_9BACT</name>
<protein>
    <submittedName>
        <fullName evidence="3">HIT family protein</fullName>
    </submittedName>
</protein>
<reference evidence="3 4" key="1">
    <citation type="submission" date="2020-08" db="EMBL/GenBank/DDBJ databases">
        <title>Genome public.</title>
        <authorList>
            <person name="Liu C."/>
            <person name="Sun Q."/>
        </authorList>
    </citation>
    <scope>NUCLEOTIDE SEQUENCE [LARGE SCALE GENOMIC DNA]</scope>
    <source>
        <strain evidence="3 4">NSJ-56</strain>
    </source>
</reference>